<accession>A0A1B0ADL7</accession>
<dbReference type="VEuPathDB" id="VectorBase:GPAI042327"/>
<feature type="region of interest" description="Disordered" evidence="1">
    <location>
        <begin position="49"/>
        <end position="119"/>
    </location>
</feature>
<reference evidence="3" key="1">
    <citation type="submission" date="2014-03" db="EMBL/GenBank/DDBJ databases">
        <authorList>
            <person name="Aksoy S."/>
            <person name="Warren W."/>
            <person name="Wilson R.K."/>
        </authorList>
    </citation>
    <scope>NUCLEOTIDE SEQUENCE [LARGE SCALE GENOMIC DNA]</scope>
    <source>
        <strain evidence="3">IAEA</strain>
    </source>
</reference>
<evidence type="ECO:0000313" key="2">
    <source>
        <dbReference type="EnsemblMetazoa" id="GPAI042327-PA"/>
    </source>
</evidence>
<feature type="compositionally biased region" description="Low complexity" evidence="1">
    <location>
        <begin position="52"/>
        <end position="69"/>
    </location>
</feature>
<feature type="compositionally biased region" description="Acidic residues" evidence="1">
    <location>
        <begin position="80"/>
        <end position="91"/>
    </location>
</feature>
<keyword evidence="3" id="KW-1185">Reference proteome</keyword>
<evidence type="ECO:0000256" key="1">
    <source>
        <dbReference type="SAM" id="MobiDB-lite"/>
    </source>
</evidence>
<dbReference type="AlphaFoldDB" id="A0A1B0ADL7"/>
<evidence type="ECO:0000313" key="3">
    <source>
        <dbReference type="Proteomes" id="UP000092445"/>
    </source>
</evidence>
<name>A0A1B0ADL7_GLOPL</name>
<organism evidence="2 3">
    <name type="scientific">Glossina pallidipes</name>
    <name type="common">Tsetse fly</name>
    <dbReference type="NCBI Taxonomy" id="7398"/>
    <lineage>
        <taxon>Eukaryota</taxon>
        <taxon>Metazoa</taxon>
        <taxon>Ecdysozoa</taxon>
        <taxon>Arthropoda</taxon>
        <taxon>Hexapoda</taxon>
        <taxon>Insecta</taxon>
        <taxon>Pterygota</taxon>
        <taxon>Neoptera</taxon>
        <taxon>Endopterygota</taxon>
        <taxon>Diptera</taxon>
        <taxon>Brachycera</taxon>
        <taxon>Muscomorpha</taxon>
        <taxon>Hippoboscoidea</taxon>
        <taxon>Glossinidae</taxon>
        <taxon>Glossina</taxon>
    </lineage>
</organism>
<proteinExistence type="predicted"/>
<dbReference type="Proteomes" id="UP000092445">
    <property type="component" value="Unassembled WGS sequence"/>
</dbReference>
<feature type="compositionally biased region" description="Low complexity" evidence="1">
    <location>
        <begin position="92"/>
        <end position="111"/>
    </location>
</feature>
<protein>
    <submittedName>
        <fullName evidence="2">Uncharacterized protein</fullName>
    </submittedName>
</protein>
<reference evidence="2" key="2">
    <citation type="submission" date="2020-05" db="UniProtKB">
        <authorList>
            <consortium name="EnsemblMetazoa"/>
        </authorList>
    </citation>
    <scope>IDENTIFICATION</scope>
    <source>
        <strain evidence="2">IAEA</strain>
    </source>
</reference>
<sequence length="119" mass="12952">MCISVVNGIELYQVDDQVNQMFTKIFRVVGPAVLRTAIQGNLGNQARTSIVNSDSSTSNDNTDDNNSNSIRVSVELPSFDPEDDDNNDESDNSNNTSTTMNTNAMNTAPMDSTQPAKQM</sequence>
<dbReference type="EnsemblMetazoa" id="GPAI042327-RA">
    <property type="protein sequence ID" value="GPAI042327-PA"/>
    <property type="gene ID" value="GPAI042327"/>
</dbReference>